<organism evidence="11 12">
    <name type="scientific">Cinara cedri</name>
    <dbReference type="NCBI Taxonomy" id="506608"/>
    <lineage>
        <taxon>Eukaryota</taxon>
        <taxon>Metazoa</taxon>
        <taxon>Ecdysozoa</taxon>
        <taxon>Arthropoda</taxon>
        <taxon>Hexapoda</taxon>
        <taxon>Insecta</taxon>
        <taxon>Pterygota</taxon>
        <taxon>Neoptera</taxon>
        <taxon>Paraneoptera</taxon>
        <taxon>Hemiptera</taxon>
        <taxon>Sternorrhyncha</taxon>
        <taxon>Aphidomorpha</taxon>
        <taxon>Aphidoidea</taxon>
        <taxon>Aphididae</taxon>
        <taxon>Lachninae</taxon>
        <taxon>Cinara</taxon>
    </lineage>
</organism>
<dbReference type="SUPFAM" id="SSF81411">
    <property type="entry name" value="Mitochondrial cytochrome c oxidase subunit VIa"/>
    <property type="match status" value="1"/>
</dbReference>
<keyword evidence="5" id="KW-0999">Mitochondrion inner membrane</keyword>
<name>A0A5E4LZZ2_9HEMI</name>
<evidence type="ECO:0000256" key="7">
    <source>
        <dbReference type="ARBA" id="ARBA00022989"/>
    </source>
</evidence>
<evidence type="ECO:0000256" key="3">
    <source>
        <dbReference type="ARBA" id="ARBA00005553"/>
    </source>
</evidence>
<evidence type="ECO:0000256" key="4">
    <source>
        <dbReference type="ARBA" id="ARBA00022692"/>
    </source>
</evidence>
<accession>A0A5E4LZZ2</accession>
<evidence type="ECO:0000256" key="6">
    <source>
        <dbReference type="ARBA" id="ARBA00022946"/>
    </source>
</evidence>
<dbReference type="EMBL" id="CABPRJ010000001">
    <property type="protein sequence ID" value="VVC24269.1"/>
    <property type="molecule type" value="Genomic_DNA"/>
</dbReference>
<keyword evidence="12" id="KW-1185">Reference proteome</keyword>
<dbReference type="Gene3D" id="4.10.95.10">
    <property type="entry name" value="Cytochrome c oxidase, subunit VIa"/>
    <property type="match status" value="1"/>
</dbReference>
<dbReference type="InterPro" id="IPR036418">
    <property type="entry name" value="Cyt_c_oxidase_su6a_sf"/>
</dbReference>
<gene>
    <name evidence="11" type="ORF">CINCED_3A023484</name>
</gene>
<keyword evidence="6" id="KW-0809">Transit peptide</keyword>
<dbReference type="GO" id="GO:0006123">
    <property type="term" value="P:mitochondrial electron transport, cytochrome c to oxygen"/>
    <property type="evidence" value="ECO:0007669"/>
    <property type="project" value="TreeGrafter"/>
</dbReference>
<comment type="pathway">
    <text evidence="2">Energy metabolism; oxidative phosphorylation.</text>
</comment>
<evidence type="ECO:0000256" key="1">
    <source>
        <dbReference type="ARBA" id="ARBA00004434"/>
    </source>
</evidence>
<dbReference type="PANTHER" id="PTHR11504:SF0">
    <property type="entry name" value="CYTOCHROME C OXIDASE SUBUNIT"/>
    <property type="match status" value="1"/>
</dbReference>
<dbReference type="Proteomes" id="UP000325440">
    <property type="component" value="Unassembled WGS sequence"/>
</dbReference>
<dbReference type="AlphaFoldDB" id="A0A5E4LZZ2"/>
<keyword evidence="7" id="KW-1133">Transmembrane helix</keyword>
<reference evidence="11 12" key="1">
    <citation type="submission" date="2019-08" db="EMBL/GenBank/DDBJ databases">
        <authorList>
            <person name="Alioto T."/>
            <person name="Alioto T."/>
            <person name="Gomez Garrido J."/>
        </authorList>
    </citation>
    <scope>NUCLEOTIDE SEQUENCE [LARGE SCALE GENOMIC DNA]</scope>
</reference>
<keyword evidence="8" id="KW-0496">Mitochondrion</keyword>
<protein>
    <submittedName>
        <fullName evidence="11">Cytochrome c oxidase, subunit VIa</fullName>
    </submittedName>
</protein>
<evidence type="ECO:0000256" key="10">
    <source>
        <dbReference type="RuleBase" id="RU004396"/>
    </source>
</evidence>
<evidence type="ECO:0000256" key="2">
    <source>
        <dbReference type="ARBA" id="ARBA00004673"/>
    </source>
</evidence>
<dbReference type="GO" id="GO:0005743">
    <property type="term" value="C:mitochondrial inner membrane"/>
    <property type="evidence" value="ECO:0007669"/>
    <property type="project" value="UniProtKB-SubCell"/>
</dbReference>
<dbReference type="GO" id="GO:0030234">
    <property type="term" value="F:enzyme regulator activity"/>
    <property type="evidence" value="ECO:0007669"/>
    <property type="project" value="TreeGrafter"/>
</dbReference>
<dbReference type="PANTHER" id="PTHR11504">
    <property type="entry name" value="CYTOCHROME C OXIDASE POLYPEPTIDE VIA"/>
    <property type="match status" value="1"/>
</dbReference>
<keyword evidence="9" id="KW-0472">Membrane</keyword>
<proteinExistence type="inferred from homology"/>
<keyword evidence="4" id="KW-0812">Transmembrane</keyword>
<comment type="similarity">
    <text evidence="3 10">Belongs to the cytochrome c oxidase subunit 6A family.</text>
</comment>
<evidence type="ECO:0000313" key="12">
    <source>
        <dbReference type="Proteomes" id="UP000325440"/>
    </source>
</evidence>
<comment type="subcellular location">
    <subcellularLocation>
        <location evidence="1">Mitochondrion inner membrane</location>
        <topology evidence="1">Single-pass membrane protein</topology>
    </subcellularLocation>
</comment>
<dbReference type="InterPro" id="IPR001349">
    <property type="entry name" value="Cyt_c_oxidase_su6a"/>
</dbReference>
<evidence type="ECO:0000313" key="11">
    <source>
        <dbReference type="EMBL" id="VVC24269.1"/>
    </source>
</evidence>
<dbReference type="FunFam" id="4.10.95.10:FF:000001">
    <property type="entry name" value="Cytochrome c oxidase subunit 6A, mitochondrial"/>
    <property type="match status" value="1"/>
</dbReference>
<sequence>MAFRSFTRKFSAGRQLRAILDEQFTPDKLKAYEKPEVLQGVDLWKKITYFVALPGVLLASIYIINGHLEHEKHTHRPEFIPYEHLRIRTRRFPWRNGDQTLFHNPLYNATTSGYEVEEEK</sequence>
<evidence type="ECO:0000256" key="8">
    <source>
        <dbReference type="ARBA" id="ARBA00023128"/>
    </source>
</evidence>
<evidence type="ECO:0000256" key="9">
    <source>
        <dbReference type="ARBA" id="ARBA00023136"/>
    </source>
</evidence>
<evidence type="ECO:0000256" key="5">
    <source>
        <dbReference type="ARBA" id="ARBA00022792"/>
    </source>
</evidence>
<dbReference type="Pfam" id="PF02046">
    <property type="entry name" value="COX6A"/>
    <property type="match status" value="1"/>
</dbReference>
<dbReference type="OrthoDB" id="5947505at2759"/>